<proteinExistence type="predicted"/>
<dbReference type="Proteomes" id="UP000316476">
    <property type="component" value="Unassembled WGS sequence"/>
</dbReference>
<sequence length="37" mass="4238">MRREETFRYVVILENPRQMGKSDLSAGDGALELTRVV</sequence>
<dbReference type="EMBL" id="SJPZ01000002">
    <property type="protein sequence ID" value="TWU61717.1"/>
    <property type="molecule type" value="Genomic_DNA"/>
</dbReference>
<organism evidence="1 2">
    <name type="scientific">Crateriforma conspicua</name>
    <dbReference type="NCBI Taxonomy" id="2527996"/>
    <lineage>
        <taxon>Bacteria</taxon>
        <taxon>Pseudomonadati</taxon>
        <taxon>Planctomycetota</taxon>
        <taxon>Planctomycetia</taxon>
        <taxon>Planctomycetales</taxon>
        <taxon>Planctomycetaceae</taxon>
        <taxon>Crateriforma</taxon>
    </lineage>
</organism>
<protein>
    <submittedName>
        <fullName evidence="1">Uncharacterized protein</fullName>
    </submittedName>
</protein>
<evidence type="ECO:0000313" key="1">
    <source>
        <dbReference type="EMBL" id="TWU61717.1"/>
    </source>
</evidence>
<evidence type="ECO:0000313" key="2">
    <source>
        <dbReference type="Proteomes" id="UP000316476"/>
    </source>
</evidence>
<comment type="caution">
    <text evidence="1">The sequence shown here is derived from an EMBL/GenBank/DDBJ whole genome shotgun (WGS) entry which is preliminary data.</text>
</comment>
<name>A0A5C6FI64_9PLAN</name>
<gene>
    <name evidence="1" type="ORF">V7x_34050</name>
</gene>
<dbReference type="AlphaFoldDB" id="A0A5C6FI64"/>
<reference evidence="1 2" key="1">
    <citation type="submission" date="2019-02" db="EMBL/GenBank/DDBJ databases">
        <title>Deep-cultivation of Planctomycetes and their phenomic and genomic characterization uncovers novel biology.</title>
        <authorList>
            <person name="Wiegand S."/>
            <person name="Jogler M."/>
            <person name="Boedeker C."/>
            <person name="Pinto D."/>
            <person name="Vollmers J."/>
            <person name="Rivas-Marin E."/>
            <person name="Kohn T."/>
            <person name="Peeters S.H."/>
            <person name="Heuer A."/>
            <person name="Rast P."/>
            <person name="Oberbeckmann S."/>
            <person name="Bunk B."/>
            <person name="Jeske O."/>
            <person name="Meyerdierks A."/>
            <person name="Storesund J.E."/>
            <person name="Kallscheuer N."/>
            <person name="Luecker S."/>
            <person name="Lage O.M."/>
            <person name="Pohl T."/>
            <person name="Merkel B.J."/>
            <person name="Hornburger P."/>
            <person name="Mueller R.-W."/>
            <person name="Bruemmer F."/>
            <person name="Labrenz M."/>
            <person name="Spormann A.M."/>
            <person name="Op Den Camp H."/>
            <person name="Overmann J."/>
            <person name="Amann R."/>
            <person name="Jetten M.S.M."/>
            <person name="Mascher T."/>
            <person name="Medema M.H."/>
            <person name="Devos D.P."/>
            <person name="Kaster A.-K."/>
            <person name="Ovreas L."/>
            <person name="Rohde M."/>
            <person name="Galperin M.Y."/>
            <person name="Jogler C."/>
        </authorList>
    </citation>
    <scope>NUCLEOTIDE SEQUENCE [LARGE SCALE GENOMIC DNA]</scope>
    <source>
        <strain evidence="1 2">V7</strain>
    </source>
</reference>
<accession>A0A5C6FI64</accession>